<sequence>MKKWKRPDKKSLKQMIVQRDSARIVHYLLRLIVILILIAQVFNKNYENVFLCILTLILFSLPSLIETNTRIDIPDTLENIILFFIYAAAILGEMGSYYVTYPFWDTVLHTANGFLAAAIGFSLVDILNQSERFSIRLSPLFVAIVAFCFSMTIGVVWEFFEFSMDMFFGMDMQKDTVVTTLRSVMLDPTKSQKIVVIKGIENVMVNGKELGVGGYLDIGLIDTMKDLFVNFIGALVFCVAGFFYLKYRSKKASFIKRFIPTLVDKKQNTTNE</sequence>
<dbReference type="RefSeq" id="WP_013605910.1">
    <property type="nucleotide sequence ID" value="NC_015152.1"/>
</dbReference>
<feature type="transmembrane region" description="Helical" evidence="1">
    <location>
        <begin position="227"/>
        <end position="247"/>
    </location>
</feature>
<dbReference type="HOGENOM" id="CLU_070751_0_0_12"/>
<organism evidence="2 3">
    <name type="scientific">Sphaerochaeta globosa (strain ATCC BAA-1886 / DSM 22777 / Buddy)</name>
    <name type="common">Spirochaeta sp. (strain Buddy)</name>
    <dbReference type="NCBI Taxonomy" id="158189"/>
    <lineage>
        <taxon>Bacteria</taxon>
        <taxon>Pseudomonadati</taxon>
        <taxon>Spirochaetota</taxon>
        <taxon>Spirochaetia</taxon>
        <taxon>Spirochaetales</taxon>
        <taxon>Sphaerochaetaceae</taxon>
        <taxon>Sphaerochaeta</taxon>
    </lineage>
</organism>
<proteinExistence type="predicted"/>
<feature type="transmembrane region" description="Helical" evidence="1">
    <location>
        <begin position="111"/>
        <end position="128"/>
    </location>
</feature>
<keyword evidence="3" id="KW-1185">Reference proteome</keyword>
<reference evidence="3" key="1">
    <citation type="submission" date="2011-02" db="EMBL/GenBank/DDBJ databases">
        <title>Complete sequence of Spirochaeta sp. Buddy.</title>
        <authorList>
            <person name="Lucas S."/>
            <person name="Copeland A."/>
            <person name="Lapidus A."/>
            <person name="Cheng J.-F."/>
            <person name="Goodwin L."/>
            <person name="Pitluck S."/>
            <person name="Zeytun A."/>
            <person name="Detter J.C."/>
            <person name="Han C."/>
            <person name="Tapia R."/>
            <person name="Land M."/>
            <person name="Hauser L."/>
            <person name="Kyrpides N."/>
            <person name="Ivanova N."/>
            <person name="Mikhailova N."/>
            <person name="Pagani I."/>
            <person name="Ritalahti K.M."/>
            <person name="Loeffler F.E."/>
            <person name="Woyke T."/>
        </authorList>
    </citation>
    <scope>NUCLEOTIDE SEQUENCE [LARGE SCALE GENOMIC DNA]</scope>
    <source>
        <strain evidence="3">ATCC BAA-1886 / DSM 22777 / Buddy</strain>
    </source>
</reference>
<feature type="transmembrane region" description="Helical" evidence="1">
    <location>
        <begin position="48"/>
        <end position="65"/>
    </location>
</feature>
<feature type="transmembrane region" description="Helical" evidence="1">
    <location>
        <begin position="21"/>
        <end position="42"/>
    </location>
</feature>
<dbReference type="Proteomes" id="UP000008466">
    <property type="component" value="Chromosome"/>
</dbReference>
<accession>F0RXK7</accession>
<name>F0RXK7_SPHGB</name>
<dbReference type="OrthoDB" id="4966203at2"/>
<dbReference type="STRING" id="158189.SpiBuddy_0217"/>
<dbReference type="Pfam" id="PF09997">
    <property type="entry name" value="DUF2238"/>
    <property type="match status" value="1"/>
</dbReference>
<keyword evidence="1" id="KW-1133">Transmembrane helix</keyword>
<dbReference type="eggNOG" id="COG2865">
    <property type="taxonomic scope" value="Bacteria"/>
</dbReference>
<dbReference type="InterPro" id="IPR014509">
    <property type="entry name" value="YjdF-like"/>
</dbReference>
<feature type="transmembrane region" description="Helical" evidence="1">
    <location>
        <begin position="77"/>
        <end position="99"/>
    </location>
</feature>
<keyword evidence="1" id="KW-0472">Membrane</keyword>
<dbReference type="EMBL" id="CP002541">
    <property type="protein sequence ID" value="ADY12057.1"/>
    <property type="molecule type" value="Genomic_DNA"/>
</dbReference>
<evidence type="ECO:0000256" key="1">
    <source>
        <dbReference type="SAM" id="Phobius"/>
    </source>
</evidence>
<evidence type="ECO:0000313" key="3">
    <source>
        <dbReference type="Proteomes" id="UP000008466"/>
    </source>
</evidence>
<gene>
    <name evidence="2" type="ordered locus">SpiBuddy_0217</name>
</gene>
<keyword evidence="1" id="KW-0812">Transmembrane</keyword>
<evidence type="ECO:0000313" key="2">
    <source>
        <dbReference type="EMBL" id="ADY12057.1"/>
    </source>
</evidence>
<feature type="transmembrane region" description="Helical" evidence="1">
    <location>
        <begin position="140"/>
        <end position="160"/>
    </location>
</feature>
<protein>
    <submittedName>
        <fullName evidence="2">Uncharacterized protein</fullName>
    </submittedName>
</protein>
<dbReference type="AlphaFoldDB" id="F0RXK7"/>
<dbReference type="KEGG" id="sbu:SpiBuddy_0217"/>